<keyword evidence="6" id="KW-1185">Reference proteome</keyword>
<keyword evidence="1" id="KW-0479">Metal-binding</keyword>
<feature type="domain" description="23S rRNA (guanine(745)-N(1))-methyltransferase N-terminal" evidence="4">
    <location>
        <begin position="15"/>
        <end position="49"/>
    </location>
</feature>
<feature type="binding site" evidence="1">
    <location>
        <position position="32"/>
    </location>
    <ligand>
        <name>Zn(2+)</name>
        <dbReference type="ChEBI" id="CHEBI:29105"/>
    </ligand>
</feature>
<evidence type="ECO:0000259" key="4">
    <source>
        <dbReference type="Pfam" id="PF21302"/>
    </source>
</evidence>
<evidence type="ECO:0000313" key="6">
    <source>
        <dbReference type="Proteomes" id="UP000226079"/>
    </source>
</evidence>
<dbReference type="Pfam" id="PF21302">
    <property type="entry name" value="Zn_ribbon_RlmA"/>
    <property type="match status" value="1"/>
</dbReference>
<comment type="caution">
    <text evidence="5">The sequence shown here is derived from an EMBL/GenBank/DDBJ whole genome shotgun (WGS) entry which is preliminary data.</text>
</comment>
<feature type="domain" description="Methyltransferase" evidence="3">
    <location>
        <begin position="92"/>
        <end position="176"/>
    </location>
</feature>
<keyword evidence="5" id="KW-0808">Transferase</keyword>
<sequence>MPPTPGLRRALALLSCPNCAGSLELDDNSVRCPQGHLFDVARQGYLNLLGGPQPANADTPAMLAARDRVHSTGVFAPLRELLARICAGRRTILEVGSGTGAYLQSALGESPSAVGIAMDISTAAARSAAKLDSRIAAVVADVWQQFPIADASLDTVLAVFAPRNFAEFARVLKPSGQLVVVTPEPEHLIELRSTHQLLGLHPQKAASVAAHAKENFELVDRLRHRSTWNGDAALVADLIAMGPNAFHELPEAVEPSSLTVSVTVQVFGRSLAD</sequence>
<gene>
    <name evidence="5" type="ORF">ATK74_1473</name>
</gene>
<dbReference type="InterPro" id="IPR029063">
    <property type="entry name" value="SAM-dependent_MTases_sf"/>
</dbReference>
<dbReference type="PIRSF" id="PIRSF018249">
    <property type="entry name" value="MyrA_prd"/>
    <property type="match status" value="1"/>
</dbReference>
<dbReference type="Pfam" id="PF13649">
    <property type="entry name" value="Methyltransf_25"/>
    <property type="match status" value="1"/>
</dbReference>
<keyword evidence="5" id="KW-0489">Methyltransferase</keyword>
<feature type="binding site" evidence="2">
    <location>
        <begin position="99"/>
        <end position="100"/>
    </location>
    <ligand>
        <name>S-adenosyl-L-methionine</name>
        <dbReference type="ChEBI" id="CHEBI:59789"/>
    </ligand>
</feature>
<feature type="binding site" evidence="2">
    <location>
        <position position="187"/>
    </location>
    <ligand>
        <name>S-adenosyl-L-methionine</name>
        <dbReference type="ChEBI" id="CHEBI:59789"/>
    </ligand>
</feature>
<dbReference type="RefSeq" id="WP_098460408.1">
    <property type="nucleotide sequence ID" value="NZ_PDJC01000001.1"/>
</dbReference>
<dbReference type="OrthoDB" id="108476at2"/>
<dbReference type="GO" id="GO:0008168">
    <property type="term" value="F:methyltransferase activity"/>
    <property type="evidence" value="ECO:0007669"/>
    <property type="project" value="UniProtKB-KW"/>
</dbReference>
<dbReference type="CDD" id="cd02440">
    <property type="entry name" value="AdoMet_MTases"/>
    <property type="match status" value="1"/>
</dbReference>
<keyword evidence="1" id="KW-0862">Zinc</keyword>
<dbReference type="EMBL" id="PDJC01000001">
    <property type="protein sequence ID" value="PFG16918.1"/>
    <property type="molecule type" value="Genomic_DNA"/>
</dbReference>
<protein>
    <submittedName>
        <fullName evidence="5">23S rRNA m(1)G-748 methyltransferase</fullName>
    </submittedName>
</protein>
<reference evidence="5 6" key="1">
    <citation type="submission" date="2017-10" db="EMBL/GenBank/DDBJ databases">
        <title>Sequencing the genomes of 1000 actinobacteria strains.</title>
        <authorList>
            <person name="Klenk H.-P."/>
        </authorList>
    </citation>
    <scope>NUCLEOTIDE SEQUENCE [LARGE SCALE GENOMIC DNA]</scope>
    <source>
        <strain evidence="5 6">DSM 15597</strain>
    </source>
</reference>
<evidence type="ECO:0000259" key="3">
    <source>
        <dbReference type="Pfam" id="PF13649"/>
    </source>
</evidence>
<dbReference type="AlphaFoldDB" id="A0A2A9CRC0"/>
<dbReference type="InterPro" id="IPR048647">
    <property type="entry name" value="RlmA_N"/>
</dbReference>
<evidence type="ECO:0000256" key="2">
    <source>
        <dbReference type="PIRSR" id="PIRSR018249-2"/>
    </source>
</evidence>
<dbReference type="GO" id="GO:0046872">
    <property type="term" value="F:metal ion binding"/>
    <property type="evidence" value="ECO:0007669"/>
    <property type="project" value="UniProtKB-KW"/>
</dbReference>
<dbReference type="Gene3D" id="3.40.50.150">
    <property type="entry name" value="Vaccinia Virus protein VP39"/>
    <property type="match status" value="1"/>
</dbReference>
<dbReference type="SUPFAM" id="SSF53335">
    <property type="entry name" value="S-adenosyl-L-methionine-dependent methyltransferases"/>
    <property type="match status" value="1"/>
</dbReference>
<accession>A0A2A9CRC0</accession>
<feature type="binding site" evidence="1">
    <location>
        <position position="36"/>
    </location>
    <ligand>
        <name>Zn(2+)</name>
        <dbReference type="ChEBI" id="CHEBI:29105"/>
    </ligand>
</feature>
<name>A0A2A9CRC0_9ACTN</name>
<evidence type="ECO:0000256" key="1">
    <source>
        <dbReference type="PIRSR" id="PIRSR018249-1"/>
    </source>
</evidence>
<evidence type="ECO:0000313" key="5">
    <source>
        <dbReference type="EMBL" id="PFG16918.1"/>
    </source>
</evidence>
<dbReference type="InterPro" id="IPR016718">
    <property type="entry name" value="rRNA_m1G-MeTrfase_A_prd"/>
</dbReference>
<dbReference type="GO" id="GO:0032259">
    <property type="term" value="P:methylation"/>
    <property type="evidence" value="ECO:0007669"/>
    <property type="project" value="UniProtKB-KW"/>
</dbReference>
<feature type="binding site" evidence="2">
    <location>
        <position position="75"/>
    </location>
    <ligand>
        <name>S-adenosyl-L-methionine</name>
        <dbReference type="ChEBI" id="CHEBI:59789"/>
    </ligand>
</feature>
<keyword evidence="2" id="KW-0949">S-adenosyl-L-methionine</keyword>
<organism evidence="5 6">
    <name type="scientific">Propionicimonas paludicola</name>
    <dbReference type="NCBI Taxonomy" id="185243"/>
    <lineage>
        <taxon>Bacteria</taxon>
        <taxon>Bacillati</taxon>
        <taxon>Actinomycetota</taxon>
        <taxon>Actinomycetes</taxon>
        <taxon>Propionibacteriales</taxon>
        <taxon>Nocardioidaceae</taxon>
        <taxon>Propionicimonas</taxon>
    </lineage>
</organism>
<proteinExistence type="predicted"/>
<dbReference type="InterPro" id="IPR041698">
    <property type="entry name" value="Methyltransf_25"/>
</dbReference>
<dbReference type="Proteomes" id="UP000226079">
    <property type="component" value="Unassembled WGS sequence"/>
</dbReference>